<evidence type="ECO:0000313" key="3">
    <source>
        <dbReference type="Proteomes" id="UP000659904"/>
    </source>
</evidence>
<dbReference type="AlphaFoldDB" id="A0A8J3NZZ1"/>
<dbReference type="Pfam" id="PF13302">
    <property type="entry name" value="Acetyltransf_3"/>
    <property type="match status" value="1"/>
</dbReference>
<accession>A0A8J3NZZ1</accession>
<evidence type="ECO:0000313" key="2">
    <source>
        <dbReference type="EMBL" id="GIF98848.1"/>
    </source>
</evidence>
<dbReference type="Gene3D" id="3.40.630.30">
    <property type="match status" value="1"/>
</dbReference>
<dbReference type="EMBL" id="BONH01000017">
    <property type="protein sequence ID" value="GIF98848.1"/>
    <property type="molecule type" value="Genomic_DNA"/>
</dbReference>
<feature type="domain" description="N-acetyltransferase" evidence="1">
    <location>
        <begin position="12"/>
        <end position="178"/>
    </location>
</feature>
<protein>
    <submittedName>
        <fullName evidence="2">Acetyltransferase</fullName>
    </submittedName>
</protein>
<dbReference type="RefSeq" id="WP_120320440.1">
    <property type="nucleotide sequence ID" value="NZ_BONH01000017.1"/>
</dbReference>
<name>A0A8J3NZZ1_9ACTN</name>
<dbReference type="InterPro" id="IPR016181">
    <property type="entry name" value="Acyl_CoA_acyltransferase"/>
</dbReference>
<comment type="caution">
    <text evidence="2">The sequence shown here is derived from an EMBL/GenBank/DDBJ whole genome shotgun (WGS) entry which is preliminary data.</text>
</comment>
<reference evidence="2 3" key="1">
    <citation type="submission" date="2021-01" db="EMBL/GenBank/DDBJ databases">
        <title>Whole genome shotgun sequence of Catellatospora citrea NBRC 14495.</title>
        <authorList>
            <person name="Komaki H."/>
            <person name="Tamura T."/>
        </authorList>
    </citation>
    <scope>NUCLEOTIDE SEQUENCE [LARGE SCALE GENOMIC DNA]</scope>
    <source>
        <strain evidence="2 3">NBRC 14495</strain>
    </source>
</reference>
<organism evidence="2 3">
    <name type="scientific">Catellatospora citrea</name>
    <dbReference type="NCBI Taxonomy" id="53366"/>
    <lineage>
        <taxon>Bacteria</taxon>
        <taxon>Bacillati</taxon>
        <taxon>Actinomycetota</taxon>
        <taxon>Actinomycetes</taxon>
        <taxon>Micromonosporales</taxon>
        <taxon>Micromonosporaceae</taxon>
        <taxon>Catellatospora</taxon>
    </lineage>
</organism>
<dbReference type="PANTHER" id="PTHR43441:SF10">
    <property type="entry name" value="ACETYLTRANSFERASE"/>
    <property type="match status" value="1"/>
</dbReference>
<dbReference type="SUPFAM" id="SSF55729">
    <property type="entry name" value="Acyl-CoA N-acyltransferases (Nat)"/>
    <property type="match status" value="1"/>
</dbReference>
<dbReference type="PANTHER" id="PTHR43441">
    <property type="entry name" value="RIBOSOMAL-PROTEIN-SERINE ACETYLTRANSFERASE"/>
    <property type="match status" value="1"/>
</dbReference>
<dbReference type="InterPro" id="IPR051908">
    <property type="entry name" value="Ribosomal_N-acetyltransferase"/>
</dbReference>
<dbReference type="Proteomes" id="UP000659904">
    <property type="component" value="Unassembled WGS sequence"/>
</dbReference>
<proteinExistence type="predicted"/>
<keyword evidence="3" id="KW-1185">Reference proteome</keyword>
<gene>
    <name evidence="2" type="ORF">Cci01nite_39420</name>
</gene>
<dbReference type="PROSITE" id="PS51186">
    <property type="entry name" value="GNAT"/>
    <property type="match status" value="1"/>
</dbReference>
<dbReference type="GO" id="GO:0005737">
    <property type="term" value="C:cytoplasm"/>
    <property type="evidence" value="ECO:0007669"/>
    <property type="project" value="TreeGrafter"/>
</dbReference>
<dbReference type="GO" id="GO:1990189">
    <property type="term" value="F:protein N-terminal-serine acetyltransferase activity"/>
    <property type="evidence" value="ECO:0007669"/>
    <property type="project" value="TreeGrafter"/>
</dbReference>
<sequence length="180" mass="19150">MIAAVELRAAGTRLRPPEVADAPAVLLLAQDPDVRMWNPRCSIPDLPAAVADCVTGADWSDGAQATFSIIDDATAAYAGTIALHHIDHDNAQARIGYRIAPWTRGRGVATGSVRAVSQWAFTTLRLHRIVLTHAVGNTASCHVAHKAGFALEGVMRASKRFGDGLLHDEHLHARLAADPG</sequence>
<evidence type="ECO:0000259" key="1">
    <source>
        <dbReference type="PROSITE" id="PS51186"/>
    </source>
</evidence>
<dbReference type="GO" id="GO:0008999">
    <property type="term" value="F:protein-N-terminal-alanine acetyltransferase activity"/>
    <property type="evidence" value="ECO:0007669"/>
    <property type="project" value="TreeGrafter"/>
</dbReference>
<dbReference type="InterPro" id="IPR000182">
    <property type="entry name" value="GNAT_dom"/>
</dbReference>